<feature type="transmembrane region" description="Helical" evidence="7">
    <location>
        <begin position="358"/>
        <end position="375"/>
    </location>
</feature>
<protein>
    <submittedName>
        <fullName evidence="9">Kef-type K+ transport system, membrane component KefB</fullName>
    </submittedName>
</protein>
<keyword evidence="2" id="KW-0813">Transport</keyword>
<feature type="transmembrane region" description="Helical" evidence="7">
    <location>
        <begin position="257"/>
        <end position="273"/>
    </location>
</feature>
<dbReference type="PANTHER" id="PTHR32468">
    <property type="entry name" value="CATION/H + ANTIPORTER"/>
    <property type="match status" value="1"/>
</dbReference>
<proteinExistence type="predicted"/>
<dbReference type="RefSeq" id="WP_091515052.1">
    <property type="nucleotide sequence ID" value="NZ_FORP01000028.1"/>
</dbReference>
<evidence type="ECO:0000256" key="6">
    <source>
        <dbReference type="ARBA" id="ARBA00023136"/>
    </source>
</evidence>
<evidence type="ECO:0000256" key="7">
    <source>
        <dbReference type="SAM" id="Phobius"/>
    </source>
</evidence>
<dbReference type="Pfam" id="PF00999">
    <property type="entry name" value="Na_H_Exchanger"/>
    <property type="match status" value="1"/>
</dbReference>
<reference evidence="9 10" key="1">
    <citation type="submission" date="2016-10" db="EMBL/GenBank/DDBJ databases">
        <authorList>
            <person name="de Groot N.N."/>
        </authorList>
    </citation>
    <scope>NUCLEOTIDE SEQUENCE [LARGE SCALE GENOMIC DNA]</scope>
    <source>
        <strain evidence="9 10">DSM 44468</strain>
    </source>
</reference>
<feature type="transmembrane region" description="Helical" evidence="7">
    <location>
        <begin position="137"/>
        <end position="161"/>
    </location>
</feature>
<feature type="transmembrane region" description="Helical" evidence="7">
    <location>
        <begin position="234"/>
        <end position="251"/>
    </location>
</feature>
<feature type="transmembrane region" description="Helical" evidence="7">
    <location>
        <begin position="70"/>
        <end position="90"/>
    </location>
</feature>
<feature type="transmembrane region" description="Helical" evidence="7">
    <location>
        <begin position="381"/>
        <end position="400"/>
    </location>
</feature>
<feature type="transmembrane region" description="Helical" evidence="7">
    <location>
        <begin position="102"/>
        <end position="125"/>
    </location>
</feature>
<dbReference type="OrthoDB" id="9793589at2"/>
<feature type="transmembrane region" description="Helical" evidence="7">
    <location>
        <begin position="6"/>
        <end position="28"/>
    </location>
</feature>
<feature type="transmembrane region" description="Helical" evidence="7">
    <location>
        <begin position="203"/>
        <end position="222"/>
    </location>
</feature>
<evidence type="ECO:0000313" key="9">
    <source>
        <dbReference type="EMBL" id="SFK67265.1"/>
    </source>
</evidence>
<dbReference type="InterPro" id="IPR038770">
    <property type="entry name" value="Na+/solute_symporter_sf"/>
</dbReference>
<dbReference type="AlphaFoldDB" id="A0A1I4BEM6"/>
<name>A0A1I4BEM6_9PSEU</name>
<dbReference type="InterPro" id="IPR006153">
    <property type="entry name" value="Cation/H_exchanger_TM"/>
</dbReference>
<dbReference type="Proteomes" id="UP000199025">
    <property type="component" value="Unassembled WGS sequence"/>
</dbReference>
<dbReference type="Gene3D" id="1.20.1530.20">
    <property type="match status" value="1"/>
</dbReference>
<evidence type="ECO:0000256" key="4">
    <source>
        <dbReference type="ARBA" id="ARBA00022989"/>
    </source>
</evidence>
<accession>A0A1I4BEM6</accession>
<feature type="transmembrane region" description="Helical" evidence="7">
    <location>
        <begin position="40"/>
        <end position="58"/>
    </location>
</feature>
<dbReference type="STRING" id="115433.SAMN05421835_12838"/>
<sequence>MSATELAPTFFLALIVILLVCRLVGWVLRAAGQPPVVGEMVAGVVLGPSVLGLLAPGVENFVFPQQLRPVLYVVGQIGLVVFMFKSGYEFRTEQVRRVAGPASLISTAGMVAPLVLGGLLTWLAVGRVNIFPPGVPLFVSIAFVGVTLAITAFPMLARIILERGLTGTRFGSIALACGALDDAVAWLLLAAVLSIAAGSAGPVSLAVGGTFVLLALLAVVARVRGRVVPVTGRLAPEHLLLAVVVVLFLAAWYTDKIGLYAVFGAFSLGVVFPRSEAVDRAVDKLTPVATVFLPLFFTYSGLNTDFGLLVQPSVLVFAVAAIVVAIAGKFGACWAAARVAGEPNAIALRVGTLMNARGLMQLIAINVGLAAGIVTRELFSVLVLVAIVTTVMATPMLSLWDRRELRRAPAALARQS</sequence>
<evidence type="ECO:0000256" key="3">
    <source>
        <dbReference type="ARBA" id="ARBA00022692"/>
    </source>
</evidence>
<feature type="transmembrane region" description="Helical" evidence="7">
    <location>
        <begin position="285"/>
        <end position="302"/>
    </location>
</feature>
<evidence type="ECO:0000259" key="8">
    <source>
        <dbReference type="Pfam" id="PF00999"/>
    </source>
</evidence>
<dbReference type="GO" id="GO:1902600">
    <property type="term" value="P:proton transmembrane transport"/>
    <property type="evidence" value="ECO:0007669"/>
    <property type="project" value="InterPro"/>
</dbReference>
<evidence type="ECO:0000256" key="2">
    <source>
        <dbReference type="ARBA" id="ARBA00022448"/>
    </source>
</evidence>
<feature type="transmembrane region" description="Helical" evidence="7">
    <location>
        <begin position="173"/>
        <end position="197"/>
    </location>
</feature>
<feature type="domain" description="Cation/H+ exchanger transmembrane" evidence="8">
    <location>
        <begin position="16"/>
        <end position="397"/>
    </location>
</feature>
<keyword evidence="6 7" id="KW-0472">Membrane</keyword>
<keyword evidence="5" id="KW-0406">Ion transport</keyword>
<dbReference type="InterPro" id="IPR050794">
    <property type="entry name" value="CPA2_transporter"/>
</dbReference>
<evidence type="ECO:0000256" key="1">
    <source>
        <dbReference type="ARBA" id="ARBA00004141"/>
    </source>
</evidence>
<comment type="subcellular location">
    <subcellularLocation>
        <location evidence="1">Membrane</location>
        <topology evidence="1">Multi-pass membrane protein</topology>
    </subcellularLocation>
</comment>
<dbReference type="EMBL" id="FORP01000028">
    <property type="protein sequence ID" value="SFK67265.1"/>
    <property type="molecule type" value="Genomic_DNA"/>
</dbReference>
<evidence type="ECO:0000256" key="5">
    <source>
        <dbReference type="ARBA" id="ARBA00023065"/>
    </source>
</evidence>
<keyword evidence="10" id="KW-1185">Reference proteome</keyword>
<evidence type="ECO:0000313" key="10">
    <source>
        <dbReference type="Proteomes" id="UP000199025"/>
    </source>
</evidence>
<keyword evidence="4 7" id="KW-1133">Transmembrane helix</keyword>
<dbReference type="GO" id="GO:0015297">
    <property type="term" value="F:antiporter activity"/>
    <property type="evidence" value="ECO:0007669"/>
    <property type="project" value="InterPro"/>
</dbReference>
<dbReference type="PANTHER" id="PTHR32468:SF0">
    <property type="entry name" value="K(+)_H(+) ANTIPORTER 1"/>
    <property type="match status" value="1"/>
</dbReference>
<keyword evidence="3 7" id="KW-0812">Transmembrane</keyword>
<feature type="transmembrane region" description="Helical" evidence="7">
    <location>
        <begin position="314"/>
        <end position="337"/>
    </location>
</feature>
<organism evidence="9 10">
    <name type="scientific">Amycolatopsis sacchari</name>
    <dbReference type="NCBI Taxonomy" id="115433"/>
    <lineage>
        <taxon>Bacteria</taxon>
        <taxon>Bacillati</taxon>
        <taxon>Actinomycetota</taxon>
        <taxon>Actinomycetes</taxon>
        <taxon>Pseudonocardiales</taxon>
        <taxon>Pseudonocardiaceae</taxon>
        <taxon>Amycolatopsis</taxon>
    </lineage>
</organism>
<dbReference type="GO" id="GO:0016020">
    <property type="term" value="C:membrane"/>
    <property type="evidence" value="ECO:0007669"/>
    <property type="project" value="UniProtKB-SubCell"/>
</dbReference>
<gene>
    <name evidence="9" type="ORF">SAMN05421835_12838</name>
</gene>